<protein>
    <submittedName>
        <fullName evidence="4">RHS repeat-associated core domain-containing protein</fullName>
    </submittedName>
</protein>
<evidence type="ECO:0000256" key="2">
    <source>
        <dbReference type="SAM" id="MobiDB-lite"/>
    </source>
</evidence>
<dbReference type="RefSeq" id="WP_311652410.1">
    <property type="nucleotide sequence ID" value="NZ_JAVRIB010000005.1"/>
</dbReference>
<organism evidence="4 5">
    <name type="scientific">Spectribacter hydrogenoxidans</name>
    <dbReference type="NCBI Taxonomy" id="3075608"/>
    <lineage>
        <taxon>Bacteria</taxon>
        <taxon>Pseudomonadati</taxon>
        <taxon>Pseudomonadota</taxon>
        <taxon>Gammaproteobacteria</taxon>
        <taxon>Salinisphaerales</taxon>
        <taxon>Salinisphaeraceae</taxon>
        <taxon>Spectribacter</taxon>
    </lineage>
</organism>
<evidence type="ECO:0000256" key="1">
    <source>
        <dbReference type="ARBA" id="ARBA00022737"/>
    </source>
</evidence>
<dbReference type="InterPro" id="IPR022385">
    <property type="entry name" value="Rhs_assc_core"/>
</dbReference>
<comment type="caution">
    <text evidence="4">The sequence shown here is derived from an EMBL/GenBank/DDBJ whole genome shotgun (WGS) entry which is preliminary data.</text>
</comment>
<reference evidence="4 5" key="1">
    <citation type="submission" date="2023-09" db="EMBL/GenBank/DDBJ databases">
        <authorList>
            <person name="Rey-Velasco X."/>
        </authorList>
    </citation>
    <scope>NUCLEOTIDE SEQUENCE [LARGE SCALE GENOMIC DNA]</scope>
    <source>
        <strain evidence="4 5">W335</strain>
    </source>
</reference>
<dbReference type="Gene3D" id="2.180.10.10">
    <property type="entry name" value="RHS repeat-associated core"/>
    <property type="match status" value="1"/>
</dbReference>
<dbReference type="PANTHER" id="PTHR32305">
    <property type="match status" value="1"/>
</dbReference>
<dbReference type="Proteomes" id="UP001251857">
    <property type="component" value="Unassembled WGS sequence"/>
</dbReference>
<gene>
    <name evidence="4" type="ORF">RM532_06575</name>
</gene>
<dbReference type="InterPro" id="IPR056823">
    <property type="entry name" value="TEN-like_YD-shell"/>
</dbReference>
<dbReference type="PANTHER" id="PTHR32305:SF15">
    <property type="entry name" value="PROTEIN RHSA-RELATED"/>
    <property type="match status" value="1"/>
</dbReference>
<accession>A0ABU3BZ87</accession>
<dbReference type="Pfam" id="PF25023">
    <property type="entry name" value="TEN_YD-shell"/>
    <property type="match status" value="1"/>
</dbReference>
<name>A0ABU3BZ87_9GAMM</name>
<keyword evidence="5" id="KW-1185">Reference proteome</keyword>
<evidence type="ECO:0000313" key="4">
    <source>
        <dbReference type="EMBL" id="MDT0634616.1"/>
    </source>
</evidence>
<feature type="domain" description="Teneurin-like YD-shell" evidence="3">
    <location>
        <begin position="94"/>
        <end position="201"/>
    </location>
</feature>
<dbReference type="InterPro" id="IPR050708">
    <property type="entry name" value="T6SS_VgrG/RHS"/>
</dbReference>
<evidence type="ECO:0000313" key="5">
    <source>
        <dbReference type="Proteomes" id="UP001251857"/>
    </source>
</evidence>
<dbReference type="EMBL" id="JAVRIB010000005">
    <property type="protein sequence ID" value="MDT0634616.1"/>
    <property type="molecule type" value="Genomic_DNA"/>
</dbReference>
<keyword evidence="1" id="KW-0677">Repeat</keyword>
<feature type="compositionally biased region" description="Polar residues" evidence="2">
    <location>
        <begin position="510"/>
        <end position="528"/>
    </location>
</feature>
<evidence type="ECO:0000259" key="3">
    <source>
        <dbReference type="Pfam" id="PF25023"/>
    </source>
</evidence>
<feature type="region of interest" description="Disordered" evidence="2">
    <location>
        <begin position="509"/>
        <end position="528"/>
    </location>
</feature>
<dbReference type="NCBIfam" id="TIGR03696">
    <property type="entry name" value="Rhs_assc_core"/>
    <property type="match status" value="1"/>
</dbReference>
<sequence length="528" mass="54848">MLTGAGRTLTWLSFNKPANISGPGGTSTFAYDANRARYKQVVTSGTQTTTTLYVGKLYEKRTSGFDTEHVNFIRAAGQVVATVTTEGFSDTVEYLHRDHLGSVVKVTDDSGAVIEGLSYDAFGKRRNSDGTNDPGDSQYGVPHATTLSFTGHEQLDHIKLVHMNGRIYDPIIGRFLSPDPFVQFPESTQGLNRYTYVNNNPLSLTDPSGYFIGSLIGAVVTALFADDIADLLEDNWRTIAAVAIASVVPYAGLELGGSILAGFASGVVASGGDLEAGLIGAATAGAFYSVGSAYSAEGAFGAPTSFGAKAGKVVLHGTVGGVSQELSGGKFGSGFLSAGFTQYAGQQGWIGGGSPAANVATSAMVGGTASALGGGKFANGAVTAAFARAFNDELPHGEQNDSKEMPVATDDPSWKLRASTLHGADELVVDAGQRIMVEISSTTPGVDGIRVMADVRPLTASGDVMPTHGPIGPRWREVGGHVGFNASSRRVLNAGFSGPGGNRWRVHVPPQQSVHDNSSGALVNVYSR</sequence>
<proteinExistence type="predicted"/>